<dbReference type="PANTHER" id="PTHR30173:SF43">
    <property type="entry name" value="ECF RNA POLYMERASE SIGMA FACTOR SIGI-RELATED"/>
    <property type="match status" value="1"/>
</dbReference>
<keyword evidence="4" id="KW-0731">Sigma factor</keyword>
<feature type="domain" description="SnoaL-like" evidence="8">
    <location>
        <begin position="183"/>
        <end position="269"/>
    </location>
</feature>
<dbReference type="Gene3D" id="3.10.450.50">
    <property type="match status" value="1"/>
</dbReference>
<dbReference type="Gene3D" id="1.10.10.10">
    <property type="entry name" value="Winged helix-like DNA-binding domain superfamily/Winged helix DNA-binding domain"/>
    <property type="match status" value="1"/>
</dbReference>
<dbReference type="InterPro" id="IPR013325">
    <property type="entry name" value="RNA_pol_sigma_r2"/>
</dbReference>
<evidence type="ECO:0000259" key="8">
    <source>
        <dbReference type="Pfam" id="PF12680"/>
    </source>
</evidence>
<dbReference type="InterPro" id="IPR007627">
    <property type="entry name" value="RNA_pol_sigma70_r2"/>
</dbReference>
<evidence type="ECO:0000313" key="10">
    <source>
        <dbReference type="Proteomes" id="UP000680206"/>
    </source>
</evidence>
<dbReference type="SUPFAM" id="SSF54427">
    <property type="entry name" value="NTF2-like"/>
    <property type="match status" value="1"/>
</dbReference>
<evidence type="ECO:0000256" key="1">
    <source>
        <dbReference type="ARBA" id="ARBA00010641"/>
    </source>
</evidence>
<evidence type="ECO:0000313" key="9">
    <source>
        <dbReference type="EMBL" id="MBO2457974.1"/>
    </source>
</evidence>
<sequence>MTDEERLAAQFEAHRPYLHAVAFRVLASHSDADDAVQEAWLRLARTGAAGIADLRGWLTTVTGRICLDALRRRGTRREQPLELDLGALPLDASADARIDPEEEALLAESVGLALYVVMDALTPAERVSFVLHDVFDVPFDAIAGVLGRSTPAAKMLASRARGRLRSGAPAPAAGSGAAARDVVEAFLAAAGRGDVAGLLSVLAPNVELRAHGPGGGVVVRGAAEVAAQASRFARPNATGHPVLVDGRPGVLITVGGRPVTVLAFTVEDGAVTAIRGLTDPARLGRIVPSWVA</sequence>
<reference evidence="9 10" key="1">
    <citation type="submission" date="2021-03" db="EMBL/GenBank/DDBJ databases">
        <title>Actinomadura violae sp. nov., isolated from lichen in Thailand.</title>
        <authorList>
            <person name="Kanchanasin P."/>
            <person name="Saeng-In P."/>
            <person name="Phongsopitanun W."/>
            <person name="Yuki M."/>
            <person name="Kudo T."/>
            <person name="Ohkuma M."/>
            <person name="Tanasupawat S."/>
        </authorList>
    </citation>
    <scope>NUCLEOTIDE SEQUENCE [LARGE SCALE GENOMIC DNA]</scope>
    <source>
        <strain evidence="9 10">LCR2-06</strain>
    </source>
</reference>
<feature type="domain" description="RNA polymerase sigma-70 region 2" evidence="6">
    <location>
        <begin position="11"/>
        <end position="74"/>
    </location>
</feature>
<keyword evidence="10" id="KW-1185">Reference proteome</keyword>
<protein>
    <submittedName>
        <fullName evidence="9">Sigma-70 family RNA polymerase sigma factor</fullName>
    </submittedName>
</protein>
<accession>A0ABS3RPI8</accession>
<dbReference type="SUPFAM" id="SSF88946">
    <property type="entry name" value="Sigma2 domain of RNA polymerase sigma factors"/>
    <property type="match status" value="1"/>
</dbReference>
<evidence type="ECO:0000259" key="7">
    <source>
        <dbReference type="Pfam" id="PF08281"/>
    </source>
</evidence>
<proteinExistence type="inferred from homology"/>
<dbReference type="InterPro" id="IPR037401">
    <property type="entry name" value="SnoaL-like"/>
</dbReference>
<dbReference type="InterPro" id="IPR014284">
    <property type="entry name" value="RNA_pol_sigma-70_dom"/>
</dbReference>
<keyword evidence="3" id="KW-0805">Transcription regulation</keyword>
<dbReference type="Pfam" id="PF08281">
    <property type="entry name" value="Sigma70_r4_2"/>
    <property type="match status" value="1"/>
</dbReference>
<dbReference type="PANTHER" id="PTHR30173">
    <property type="entry name" value="SIGMA 19 FACTOR"/>
    <property type="match status" value="1"/>
</dbReference>
<comment type="similarity">
    <text evidence="1">Belongs to the sigma-70 factor family. ECF subfamily.</text>
</comment>
<dbReference type="Pfam" id="PF04542">
    <property type="entry name" value="Sigma70_r2"/>
    <property type="match status" value="1"/>
</dbReference>
<dbReference type="Proteomes" id="UP000680206">
    <property type="component" value="Unassembled WGS sequence"/>
</dbReference>
<comment type="caution">
    <text evidence="9">The sequence shown here is derived from an EMBL/GenBank/DDBJ whole genome shotgun (WGS) entry which is preliminary data.</text>
</comment>
<evidence type="ECO:0000256" key="2">
    <source>
        <dbReference type="ARBA" id="ARBA00011344"/>
    </source>
</evidence>
<dbReference type="Gene3D" id="1.10.1740.10">
    <property type="match status" value="1"/>
</dbReference>
<dbReference type="EMBL" id="JAGEPF010000006">
    <property type="protein sequence ID" value="MBO2457974.1"/>
    <property type="molecule type" value="Genomic_DNA"/>
</dbReference>
<name>A0ABS3RPI8_9ACTN</name>
<keyword evidence="5" id="KW-0804">Transcription</keyword>
<evidence type="ECO:0000256" key="3">
    <source>
        <dbReference type="ARBA" id="ARBA00023015"/>
    </source>
</evidence>
<dbReference type="InterPro" id="IPR052704">
    <property type="entry name" value="ECF_Sigma-70_Domain"/>
</dbReference>
<dbReference type="InterPro" id="IPR013324">
    <property type="entry name" value="RNA_pol_sigma_r3/r4-like"/>
</dbReference>
<evidence type="ECO:0000256" key="4">
    <source>
        <dbReference type="ARBA" id="ARBA00023082"/>
    </source>
</evidence>
<feature type="domain" description="RNA polymerase sigma factor 70 region 4 type 2" evidence="7">
    <location>
        <begin position="113"/>
        <end position="164"/>
    </location>
</feature>
<dbReference type="InterPro" id="IPR013249">
    <property type="entry name" value="RNA_pol_sigma70_r4_t2"/>
</dbReference>
<comment type="subunit">
    <text evidence="2">Interacts transiently with the RNA polymerase catalytic core formed by RpoA, RpoB, RpoC and RpoZ (2 alpha, 1 beta, 1 beta' and 1 omega subunit) to form the RNA polymerase holoenzyme that can initiate transcription.</text>
</comment>
<evidence type="ECO:0000259" key="6">
    <source>
        <dbReference type="Pfam" id="PF04542"/>
    </source>
</evidence>
<gene>
    <name evidence="9" type="ORF">J4709_10365</name>
</gene>
<dbReference type="SUPFAM" id="SSF88659">
    <property type="entry name" value="Sigma3 and sigma4 domains of RNA polymerase sigma factors"/>
    <property type="match status" value="1"/>
</dbReference>
<evidence type="ECO:0000256" key="5">
    <source>
        <dbReference type="ARBA" id="ARBA00023163"/>
    </source>
</evidence>
<dbReference type="InterPro" id="IPR032710">
    <property type="entry name" value="NTF2-like_dom_sf"/>
</dbReference>
<dbReference type="NCBIfam" id="TIGR02937">
    <property type="entry name" value="sigma70-ECF"/>
    <property type="match status" value="1"/>
</dbReference>
<organism evidence="9 10">
    <name type="scientific">Actinomadura violacea</name>
    <dbReference type="NCBI Taxonomy" id="2819934"/>
    <lineage>
        <taxon>Bacteria</taxon>
        <taxon>Bacillati</taxon>
        <taxon>Actinomycetota</taxon>
        <taxon>Actinomycetes</taxon>
        <taxon>Streptosporangiales</taxon>
        <taxon>Thermomonosporaceae</taxon>
        <taxon>Actinomadura</taxon>
    </lineage>
</organism>
<dbReference type="InterPro" id="IPR036388">
    <property type="entry name" value="WH-like_DNA-bd_sf"/>
</dbReference>
<dbReference type="RefSeq" id="WP_208239561.1">
    <property type="nucleotide sequence ID" value="NZ_JAGEPF010000006.1"/>
</dbReference>
<dbReference type="Pfam" id="PF12680">
    <property type="entry name" value="SnoaL_2"/>
    <property type="match status" value="1"/>
</dbReference>